<dbReference type="Proteomes" id="UP000648239">
    <property type="component" value="Unassembled WGS sequence"/>
</dbReference>
<evidence type="ECO:0000256" key="5">
    <source>
        <dbReference type="ARBA" id="ARBA00023014"/>
    </source>
</evidence>
<dbReference type="GO" id="GO:0005524">
    <property type="term" value="F:ATP binding"/>
    <property type="evidence" value="ECO:0007669"/>
    <property type="project" value="UniProtKB-UniRule"/>
</dbReference>
<dbReference type="GO" id="GO:0016887">
    <property type="term" value="F:ATP hydrolysis activity"/>
    <property type="evidence" value="ECO:0007669"/>
    <property type="project" value="UniProtKB-UniRule"/>
</dbReference>
<dbReference type="EMBL" id="JACXWD010000001">
    <property type="protein sequence ID" value="MBD3866543.1"/>
    <property type="molecule type" value="Genomic_DNA"/>
</dbReference>
<dbReference type="CDD" id="cd02037">
    <property type="entry name" value="Mrp_NBP35"/>
    <property type="match status" value="1"/>
</dbReference>
<feature type="binding site" evidence="7">
    <location>
        <begin position="119"/>
        <end position="126"/>
    </location>
    <ligand>
        <name>ATP</name>
        <dbReference type="ChEBI" id="CHEBI:30616"/>
    </ligand>
</feature>
<evidence type="ECO:0000256" key="3">
    <source>
        <dbReference type="ARBA" id="ARBA00022840"/>
    </source>
</evidence>
<feature type="domain" description="MIP18 family-like" evidence="8">
    <location>
        <begin position="6"/>
        <end position="76"/>
    </location>
</feature>
<dbReference type="HAMAP" id="MF_02040">
    <property type="entry name" value="Mrp_NBP35"/>
    <property type="match status" value="1"/>
</dbReference>
<dbReference type="InterPro" id="IPR027417">
    <property type="entry name" value="P-loop_NTPase"/>
</dbReference>
<dbReference type="SUPFAM" id="SSF52540">
    <property type="entry name" value="P-loop containing nucleoside triphosphate hydrolases"/>
    <property type="match status" value="1"/>
</dbReference>
<dbReference type="InterPro" id="IPR044304">
    <property type="entry name" value="NUBPL-like"/>
</dbReference>
<dbReference type="InterPro" id="IPR033756">
    <property type="entry name" value="YlxH/NBP35"/>
</dbReference>
<dbReference type="SUPFAM" id="SSF117916">
    <property type="entry name" value="Fe-S cluster assembly (FSCA) domain-like"/>
    <property type="match status" value="1"/>
</dbReference>
<keyword evidence="2 7" id="KW-0547">Nucleotide-binding</keyword>
<dbReference type="GO" id="GO:0046872">
    <property type="term" value="F:metal ion binding"/>
    <property type="evidence" value="ECO:0007669"/>
    <property type="project" value="UniProtKB-KW"/>
</dbReference>
<comment type="caution">
    <text evidence="9">The sequence shown here is derived from an EMBL/GenBank/DDBJ whole genome shotgun (WGS) entry which is preliminary data.</text>
</comment>
<evidence type="ECO:0000256" key="1">
    <source>
        <dbReference type="ARBA" id="ARBA00022723"/>
    </source>
</evidence>
<keyword evidence="5 7" id="KW-0411">Iron-sulfur</keyword>
<dbReference type="GO" id="GO:0051539">
    <property type="term" value="F:4 iron, 4 sulfur cluster binding"/>
    <property type="evidence" value="ECO:0007669"/>
    <property type="project" value="TreeGrafter"/>
</dbReference>
<keyword evidence="7" id="KW-0378">Hydrolase</keyword>
<evidence type="ECO:0000256" key="2">
    <source>
        <dbReference type="ARBA" id="ARBA00022741"/>
    </source>
</evidence>
<sequence>MSIQEKTVLEKLAAIPYPGYSRDIVSFGIVRSVTCSDGKVVIQLDLGTGDRSVLGPLRDTIKGEVSAMDGVTGVDVRVTGAADGLKMADPNARPGAAQATGLENELLPGVRNVIAVASGKGGVGKSTVAVNLAIALAKTGASVGLLDADIYGPSIPIMLGLADRKPAVDGARQKLLPFERYGIRFMSLGFMVERNSPVIWRGPMVMKALEQLMRDVDWGDLDILVLDMPPGTGDAQLTVSQKVSLAGAVIVTTPQDVALADAVRGVAMFQKVEVPILGIIENMSFFCCPGCGTRTEIFGHGGGKSESERQSVPFLGEIPLDSAIRDGGDAGRPVIVADPDGANAGEFQSIAAKILDSLGTDTDRAGGGIFQRLKKGLKG</sequence>
<reference evidence="9 10" key="1">
    <citation type="submission" date="2020-08" db="EMBL/GenBank/DDBJ databases">
        <title>Acidobacteriota in marine sediments use diverse sulfur dissimilation pathways.</title>
        <authorList>
            <person name="Wasmund K."/>
        </authorList>
    </citation>
    <scope>NUCLEOTIDE SEQUENCE [LARGE SCALE GENOMIC DNA]</scope>
    <source>
        <strain evidence="9">MAG AM4</strain>
    </source>
</reference>
<dbReference type="Pfam" id="PF10609">
    <property type="entry name" value="ParA"/>
    <property type="match status" value="1"/>
</dbReference>
<comment type="similarity">
    <text evidence="6 7">Belongs to the Mrp/NBP35 ATP-binding proteins family.</text>
</comment>
<dbReference type="InterPro" id="IPR002744">
    <property type="entry name" value="MIP18-like"/>
</dbReference>
<evidence type="ECO:0000256" key="7">
    <source>
        <dbReference type="HAMAP-Rule" id="MF_02040"/>
    </source>
</evidence>
<organism evidence="9 10">
    <name type="scientific">Candidatus Polarisedimenticola svalbardensis</name>
    <dbReference type="NCBI Taxonomy" id="2886004"/>
    <lineage>
        <taxon>Bacteria</taxon>
        <taxon>Pseudomonadati</taxon>
        <taxon>Acidobacteriota</taxon>
        <taxon>Candidatus Polarisedimenticolia</taxon>
        <taxon>Candidatus Polarisedimenticolales</taxon>
        <taxon>Candidatus Polarisedimenticolaceae</taxon>
        <taxon>Candidatus Polarisedimenticola</taxon>
    </lineage>
</organism>
<keyword evidence="3 7" id="KW-0067">ATP-binding</keyword>
<accession>A0A8J6XR95</accession>
<proteinExistence type="inferred from homology"/>
<dbReference type="InterPro" id="IPR034904">
    <property type="entry name" value="FSCA_dom_sf"/>
</dbReference>
<dbReference type="GO" id="GO:0140663">
    <property type="term" value="F:ATP-dependent FeS chaperone activity"/>
    <property type="evidence" value="ECO:0007669"/>
    <property type="project" value="InterPro"/>
</dbReference>
<keyword evidence="1 7" id="KW-0479">Metal-binding</keyword>
<evidence type="ECO:0000313" key="9">
    <source>
        <dbReference type="EMBL" id="MBD3866543.1"/>
    </source>
</evidence>
<dbReference type="AlphaFoldDB" id="A0A8J6XR95"/>
<dbReference type="Gene3D" id="3.40.50.300">
    <property type="entry name" value="P-loop containing nucleotide triphosphate hydrolases"/>
    <property type="match status" value="1"/>
</dbReference>
<comment type="subunit">
    <text evidence="7">Homodimer.</text>
</comment>
<dbReference type="Gene3D" id="3.30.300.130">
    <property type="entry name" value="Fe-S cluster assembly (FSCA)"/>
    <property type="match status" value="1"/>
</dbReference>
<evidence type="ECO:0000256" key="6">
    <source>
        <dbReference type="ARBA" id="ARBA00024036"/>
    </source>
</evidence>
<name>A0A8J6XR95_9BACT</name>
<comment type="function">
    <text evidence="7">Binds and transfers iron-sulfur (Fe-S) clusters to target apoproteins. Can hydrolyze ATP.</text>
</comment>
<evidence type="ECO:0000256" key="4">
    <source>
        <dbReference type="ARBA" id="ARBA00023004"/>
    </source>
</evidence>
<dbReference type="PANTHER" id="PTHR42961">
    <property type="entry name" value="IRON-SULFUR PROTEIN NUBPL"/>
    <property type="match status" value="1"/>
</dbReference>
<evidence type="ECO:0000313" key="10">
    <source>
        <dbReference type="Proteomes" id="UP000648239"/>
    </source>
</evidence>
<dbReference type="FunFam" id="3.40.50.300:FF:000418">
    <property type="entry name" value="Iron-sulfur cluster carrier protein"/>
    <property type="match status" value="1"/>
</dbReference>
<dbReference type="GO" id="GO:0016226">
    <property type="term" value="P:iron-sulfur cluster assembly"/>
    <property type="evidence" value="ECO:0007669"/>
    <property type="project" value="InterPro"/>
</dbReference>
<dbReference type="InterPro" id="IPR019591">
    <property type="entry name" value="Mrp/NBP35_ATP-bd"/>
</dbReference>
<evidence type="ECO:0000259" key="8">
    <source>
        <dbReference type="Pfam" id="PF01883"/>
    </source>
</evidence>
<protein>
    <recommendedName>
        <fullName evidence="7">Iron-sulfur cluster carrier protein</fullName>
    </recommendedName>
</protein>
<gene>
    <name evidence="9" type="ORF">IFK94_00310</name>
</gene>
<dbReference type="PANTHER" id="PTHR42961:SF2">
    <property type="entry name" value="IRON-SULFUR PROTEIN NUBPL"/>
    <property type="match status" value="1"/>
</dbReference>
<keyword evidence="4 7" id="KW-0408">Iron</keyword>
<dbReference type="Pfam" id="PF01883">
    <property type="entry name" value="FeS_assembly_P"/>
    <property type="match status" value="1"/>
</dbReference>